<dbReference type="EMBL" id="AFQF01001800">
    <property type="protein sequence ID" value="EGU83746.1"/>
    <property type="molecule type" value="Genomic_DNA"/>
</dbReference>
<comment type="caution">
    <text evidence="1">The sequence shown here is derived from an EMBL/GenBank/DDBJ whole genome shotgun (WGS) entry which is preliminary data.</text>
</comment>
<name>F9FH61_FUSOF</name>
<organism evidence="1">
    <name type="scientific">Fusarium oxysporum (strain Fo5176)</name>
    <name type="common">Fusarium vascular wilt</name>
    <dbReference type="NCBI Taxonomy" id="660025"/>
    <lineage>
        <taxon>Eukaryota</taxon>
        <taxon>Fungi</taxon>
        <taxon>Dikarya</taxon>
        <taxon>Ascomycota</taxon>
        <taxon>Pezizomycotina</taxon>
        <taxon>Sordariomycetes</taxon>
        <taxon>Hypocreomycetidae</taxon>
        <taxon>Hypocreales</taxon>
        <taxon>Nectriaceae</taxon>
        <taxon>Fusarium</taxon>
        <taxon>Fusarium oxysporum species complex</taxon>
    </lineage>
</organism>
<protein>
    <submittedName>
        <fullName evidence="1">Uncharacterized protein</fullName>
    </submittedName>
</protein>
<dbReference type="AlphaFoldDB" id="F9FH61"/>
<reference evidence="1" key="1">
    <citation type="journal article" date="2012" name="Mol. Plant Microbe Interact.">
        <title>A highly conserved effector in Fusarium oxysporum is required for full virulence on Arabidopsis.</title>
        <authorList>
            <person name="Thatcher L.F."/>
            <person name="Gardiner D.M."/>
            <person name="Kazan K."/>
            <person name="Manners J."/>
        </authorList>
    </citation>
    <scope>NUCLEOTIDE SEQUENCE [LARGE SCALE GENOMIC DNA]</scope>
    <source>
        <strain evidence="1">Fo5176</strain>
    </source>
</reference>
<proteinExistence type="predicted"/>
<feature type="non-terminal residue" evidence="1">
    <location>
        <position position="1"/>
    </location>
</feature>
<sequence>LFLFISLTKSNNLVEVIYL</sequence>
<gene>
    <name evidence="1" type="ORF">FOXB_05740</name>
</gene>
<accession>F9FH61</accession>
<evidence type="ECO:0000313" key="1">
    <source>
        <dbReference type="EMBL" id="EGU83746.1"/>
    </source>
</evidence>